<proteinExistence type="predicted"/>
<organism evidence="2 3">
    <name type="scientific">Thermodesulfatator autotrophicus</name>
    <dbReference type="NCBI Taxonomy" id="1795632"/>
    <lineage>
        <taxon>Bacteria</taxon>
        <taxon>Pseudomonadati</taxon>
        <taxon>Thermodesulfobacteriota</taxon>
        <taxon>Thermodesulfobacteria</taxon>
        <taxon>Thermodesulfobacteriales</taxon>
        <taxon>Thermodesulfatatoraceae</taxon>
        <taxon>Thermodesulfatator</taxon>
    </lineage>
</organism>
<dbReference type="AlphaFoldDB" id="A0A177E9T5"/>
<evidence type="ECO:0000313" key="3">
    <source>
        <dbReference type="Proteomes" id="UP000076964"/>
    </source>
</evidence>
<protein>
    <recommendedName>
        <fullName evidence="1">Phosphoribosyltransferase domain-containing protein</fullName>
    </recommendedName>
</protein>
<dbReference type="STRING" id="1795632.TH606_00115"/>
<dbReference type="EMBL" id="LSFI01000001">
    <property type="protein sequence ID" value="OAG28704.1"/>
    <property type="molecule type" value="Genomic_DNA"/>
</dbReference>
<comment type="caution">
    <text evidence="2">The sequence shown here is derived from an EMBL/GenBank/DDBJ whole genome shotgun (WGS) entry which is preliminary data.</text>
</comment>
<accession>A0A177E9T5</accession>
<dbReference type="InterPro" id="IPR000836">
    <property type="entry name" value="PRTase_dom"/>
</dbReference>
<sequence length="232" mass="25316">MGKVFVDKILTNKVYVFRDREEAGSVLAEMLKPYQKAKDAIVLAIPAGGVPVGLTIAKKLGLPFDLIIVRKIHFPDNPEAGFGAITSEGDILINEELVAYAGLSPEEIEAQIVIEKKDLAKREALFRQGKPFPVLLDKQVILVDDGLASGYTMMAAIKQVVRHKPSKIIVAVPTASEKAIQKIAPLADELYCANLRGGAFFAVADAYQNWYDLSPEEVISLLKKAGYFNTEG</sequence>
<evidence type="ECO:0000259" key="1">
    <source>
        <dbReference type="Pfam" id="PF00156"/>
    </source>
</evidence>
<dbReference type="InterPro" id="IPR029057">
    <property type="entry name" value="PRTase-like"/>
</dbReference>
<dbReference type="SUPFAM" id="SSF53271">
    <property type="entry name" value="PRTase-like"/>
    <property type="match status" value="1"/>
</dbReference>
<reference evidence="2 3" key="1">
    <citation type="submission" date="2016-02" db="EMBL/GenBank/DDBJ databases">
        <title>Draft genome sequence of Thermodesulfatator sp. S606.</title>
        <authorList>
            <person name="Lai Q."/>
            <person name="Cao J."/>
            <person name="Dupont S."/>
            <person name="Shao Z."/>
            <person name="Jebbar M."/>
            <person name="Alain K."/>
        </authorList>
    </citation>
    <scope>NUCLEOTIDE SEQUENCE [LARGE SCALE GENOMIC DNA]</scope>
    <source>
        <strain evidence="2 3">S606</strain>
    </source>
</reference>
<dbReference type="RefSeq" id="WP_068540363.1">
    <property type="nucleotide sequence ID" value="NZ_LSFI01000001.1"/>
</dbReference>
<dbReference type="Gene3D" id="3.40.50.2020">
    <property type="match status" value="1"/>
</dbReference>
<dbReference type="Proteomes" id="UP000076964">
    <property type="component" value="Unassembled WGS sequence"/>
</dbReference>
<evidence type="ECO:0000313" key="2">
    <source>
        <dbReference type="EMBL" id="OAG28704.1"/>
    </source>
</evidence>
<dbReference type="CDD" id="cd06223">
    <property type="entry name" value="PRTases_typeI"/>
    <property type="match status" value="1"/>
</dbReference>
<keyword evidence="3" id="KW-1185">Reference proteome</keyword>
<gene>
    <name evidence="2" type="ORF">TH606_00115</name>
</gene>
<dbReference type="Pfam" id="PF00156">
    <property type="entry name" value="Pribosyltran"/>
    <property type="match status" value="1"/>
</dbReference>
<feature type="domain" description="Phosphoribosyltransferase" evidence="1">
    <location>
        <begin position="36"/>
        <end position="175"/>
    </location>
</feature>
<name>A0A177E9T5_9BACT</name>
<dbReference type="Gene3D" id="3.30.1310.20">
    <property type="entry name" value="PRTase-like"/>
    <property type="match status" value="1"/>
</dbReference>
<dbReference type="OrthoDB" id="9810066at2"/>